<dbReference type="GO" id="GO:0032259">
    <property type="term" value="P:methylation"/>
    <property type="evidence" value="ECO:0007669"/>
    <property type="project" value="UniProtKB-KW"/>
</dbReference>
<dbReference type="Pfam" id="PF02384">
    <property type="entry name" value="N6_Mtase"/>
    <property type="match status" value="1"/>
</dbReference>
<dbReference type="GO" id="GO:0003677">
    <property type="term" value="F:DNA binding"/>
    <property type="evidence" value="ECO:0007669"/>
    <property type="project" value="InterPro"/>
</dbReference>
<dbReference type="InterPro" id="IPR003356">
    <property type="entry name" value="DNA_methylase_A-5"/>
</dbReference>
<accession>A0A6M3X6V0</accession>
<dbReference type="EMBL" id="MT143955">
    <property type="protein sequence ID" value="QJH93197.1"/>
    <property type="molecule type" value="Genomic_DNA"/>
</dbReference>
<evidence type="ECO:0000313" key="2">
    <source>
        <dbReference type="EMBL" id="QJH93197.1"/>
    </source>
</evidence>
<dbReference type="InterPro" id="IPR029063">
    <property type="entry name" value="SAM-dependent_MTases_sf"/>
</dbReference>
<feature type="domain" description="DNA methylase adenine-specific" evidence="1">
    <location>
        <begin position="83"/>
        <end position="181"/>
    </location>
</feature>
<reference evidence="2" key="1">
    <citation type="submission" date="2020-03" db="EMBL/GenBank/DDBJ databases">
        <title>The deep terrestrial virosphere.</title>
        <authorList>
            <person name="Holmfeldt K."/>
            <person name="Nilsson E."/>
            <person name="Simone D."/>
            <person name="Lopez-Fernandez M."/>
            <person name="Wu X."/>
            <person name="de Brujin I."/>
            <person name="Lundin D."/>
            <person name="Andersson A."/>
            <person name="Bertilsson S."/>
            <person name="Dopson M."/>
        </authorList>
    </citation>
    <scope>NUCLEOTIDE SEQUENCE</scope>
    <source>
        <strain evidence="2">MM171B03367</strain>
    </source>
</reference>
<dbReference type="Gene3D" id="3.40.50.150">
    <property type="entry name" value="Vaccinia Virus protein VP39"/>
    <property type="match status" value="1"/>
</dbReference>
<protein>
    <submittedName>
        <fullName evidence="2">Putative methyltransferase</fullName>
    </submittedName>
</protein>
<keyword evidence="2" id="KW-0489">Methyltransferase</keyword>
<dbReference type="GO" id="GO:0008170">
    <property type="term" value="F:N-methyltransferase activity"/>
    <property type="evidence" value="ECO:0007669"/>
    <property type="project" value="InterPro"/>
</dbReference>
<sequence length="220" mass="24851">MEKWLRILNELTSPRITPRLEHRIHQEILVKGEEYTHEKADAYSTGIELMGKLIMAHHNYTEKHGAFGDMFGDYLALDGSLNPRCGQFLTPIHIAEFIAKMTLGDKLPDKTQRILDPVSGTGRFMLMTAKHYASTTGKLNFIFFNIDIGFSVYVYCTMNAILNGIPSVNVWGDSLKMEYTEAVATIPIGKVVMWKMLNKEGINSIMPQPPPKAPTLRDFT</sequence>
<dbReference type="AlphaFoldDB" id="A0A6M3X6V0"/>
<keyword evidence="2" id="KW-0808">Transferase</keyword>
<gene>
    <name evidence="2" type="ORF">MM171B03367_0003</name>
</gene>
<proteinExistence type="predicted"/>
<dbReference type="PRINTS" id="PR00507">
    <property type="entry name" value="N12N6MTFRASE"/>
</dbReference>
<name>A0A6M3X6V0_9ZZZZ</name>
<evidence type="ECO:0000259" key="1">
    <source>
        <dbReference type="Pfam" id="PF02384"/>
    </source>
</evidence>
<dbReference type="SUPFAM" id="SSF53335">
    <property type="entry name" value="S-adenosyl-L-methionine-dependent methyltransferases"/>
    <property type="match status" value="1"/>
</dbReference>
<organism evidence="2">
    <name type="scientific">viral metagenome</name>
    <dbReference type="NCBI Taxonomy" id="1070528"/>
    <lineage>
        <taxon>unclassified sequences</taxon>
        <taxon>metagenomes</taxon>
        <taxon>organismal metagenomes</taxon>
    </lineage>
</organism>